<gene>
    <name evidence="3" type="ORF">BC351_25125</name>
</gene>
<dbReference type="Pfam" id="PF13975">
    <property type="entry name" value="gag-asp_proteas"/>
    <property type="match status" value="1"/>
</dbReference>
<keyword evidence="4" id="KW-1185">Reference proteome</keyword>
<keyword evidence="1" id="KW-0378">Hydrolase</keyword>
<dbReference type="GO" id="GO:0006508">
    <property type="term" value="P:proteolysis"/>
    <property type="evidence" value="ECO:0007669"/>
    <property type="project" value="UniProtKB-KW"/>
</dbReference>
<dbReference type="EMBL" id="MBTG01000013">
    <property type="protein sequence ID" value="OPH57156.1"/>
    <property type="molecule type" value="Genomic_DNA"/>
</dbReference>
<accession>A0A1V4HJM0</accession>
<dbReference type="GO" id="GO:0004190">
    <property type="term" value="F:aspartic-type endopeptidase activity"/>
    <property type="evidence" value="ECO:0007669"/>
    <property type="project" value="InterPro"/>
</dbReference>
<reference evidence="4" key="1">
    <citation type="submission" date="2016-07" db="EMBL/GenBank/DDBJ databases">
        <authorList>
            <person name="Florea S."/>
            <person name="Webb J.S."/>
            <person name="Jaromczyk J."/>
            <person name="Schardl C.L."/>
        </authorList>
    </citation>
    <scope>NUCLEOTIDE SEQUENCE [LARGE SCALE GENOMIC DNA]</scope>
    <source>
        <strain evidence="4">CY1</strain>
    </source>
</reference>
<dbReference type="SUPFAM" id="SSF50630">
    <property type="entry name" value="Acid proteases"/>
    <property type="match status" value="1"/>
</dbReference>
<dbReference type="Proteomes" id="UP000190626">
    <property type="component" value="Unassembled WGS sequence"/>
</dbReference>
<sequence>MTNIEYRDGLLFTSMEIFFRGRSIVVENIVVDTGAAETIISPDVVEEIGIFAELDDYVHSFYGVGGSLHNFFSKQVEEINLGQMSLSKVELDFGVIDPQGNINGLLGLDILMKLNAVIDLKQLALTLEK</sequence>
<dbReference type="Gene3D" id="2.40.70.10">
    <property type="entry name" value="Acid Proteases"/>
    <property type="match status" value="1"/>
</dbReference>
<evidence type="ECO:0000313" key="4">
    <source>
        <dbReference type="Proteomes" id="UP000190626"/>
    </source>
</evidence>
<evidence type="ECO:0000313" key="3">
    <source>
        <dbReference type="EMBL" id="OPH57156.1"/>
    </source>
</evidence>
<protein>
    <submittedName>
        <fullName evidence="3">Aspartyl protease</fullName>
    </submittedName>
</protein>
<proteinExistence type="predicted"/>
<evidence type="ECO:0000256" key="1">
    <source>
        <dbReference type="ARBA" id="ARBA00022801"/>
    </source>
</evidence>
<evidence type="ECO:0000259" key="2">
    <source>
        <dbReference type="PROSITE" id="PS50175"/>
    </source>
</evidence>
<dbReference type="PROSITE" id="PS50175">
    <property type="entry name" value="ASP_PROT_RETROV"/>
    <property type="match status" value="1"/>
</dbReference>
<dbReference type="InterPro" id="IPR001995">
    <property type="entry name" value="Peptidase_A2_cat"/>
</dbReference>
<dbReference type="AlphaFoldDB" id="A0A1V4HJM0"/>
<dbReference type="STRING" id="1469647.BC351_25125"/>
<feature type="domain" description="Peptidase A2" evidence="2">
    <location>
        <begin position="27"/>
        <end position="110"/>
    </location>
</feature>
<comment type="caution">
    <text evidence="3">The sequence shown here is derived from an EMBL/GenBank/DDBJ whole genome shotgun (WGS) entry which is preliminary data.</text>
</comment>
<dbReference type="InterPro" id="IPR021109">
    <property type="entry name" value="Peptidase_aspartic_dom_sf"/>
</dbReference>
<dbReference type="RefSeq" id="WP_079413687.1">
    <property type="nucleotide sequence ID" value="NZ_MBTG01000013.1"/>
</dbReference>
<organism evidence="3 4">
    <name type="scientific">Paenibacillus ferrarius</name>
    <dbReference type="NCBI Taxonomy" id="1469647"/>
    <lineage>
        <taxon>Bacteria</taxon>
        <taxon>Bacillati</taxon>
        <taxon>Bacillota</taxon>
        <taxon>Bacilli</taxon>
        <taxon>Bacillales</taxon>
        <taxon>Paenibacillaceae</taxon>
        <taxon>Paenibacillus</taxon>
    </lineage>
</organism>
<keyword evidence="3" id="KW-0645">Protease</keyword>
<name>A0A1V4HJM0_9BACL</name>
<dbReference type="OrthoDB" id="463626at2"/>